<keyword evidence="4 6" id="KW-0274">FAD</keyword>
<reference evidence="11" key="1">
    <citation type="submission" date="2020-01" db="EMBL/GenBank/DDBJ databases">
        <title>'Steroidobacter agaridevorans' sp. nov., agar-degrading bacteria isolated from rhizosphere soils.</title>
        <authorList>
            <person name="Ikenaga M."/>
            <person name="Kataoka M."/>
            <person name="Murouchi A."/>
            <person name="Katsuragi S."/>
            <person name="Sakai M."/>
        </authorList>
    </citation>
    <scope>NUCLEOTIDE SEQUENCE [LARGE SCALE GENOMIC DNA]</scope>
    <source>
        <strain evidence="11">YU21-B</strain>
    </source>
</reference>
<dbReference type="GO" id="GO:0005886">
    <property type="term" value="C:plasma membrane"/>
    <property type="evidence" value="ECO:0007669"/>
    <property type="project" value="TreeGrafter"/>
</dbReference>
<accession>A0A829YFF5</accession>
<dbReference type="PANTHER" id="PTHR43292:SF3">
    <property type="entry name" value="ACYL-COA DEHYDROGENASE FADE29"/>
    <property type="match status" value="1"/>
</dbReference>
<feature type="domain" description="Acyl-CoA oxidase/dehydrogenase middle" evidence="8">
    <location>
        <begin position="129"/>
        <end position="220"/>
    </location>
</feature>
<keyword evidence="5 6" id="KW-0560">Oxidoreductase</keyword>
<proteinExistence type="inferred from homology"/>
<evidence type="ECO:0000256" key="3">
    <source>
        <dbReference type="ARBA" id="ARBA00022630"/>
    </source>
</evidence>
<protein>
    <submittedName>
        <fullName evidence="10">Acyl-CoA dehydrogenase</fullName>
    </submittedName>
</protein>
<dbReference type="Gene3D" id="1.20.140.10">
    <property type="entry name" value="Butyryl-CoA Dehydrogenase, subunit A, domain 3"/>
    <property type="match status" value="1"/>
</dbReference>
<dbReference type="GO" id="GO:0016627">
    <property type="term" value="F:oxidoreductase activity, acting on the CH-CH group of donors"/>
    <property type="evidence" value="ECO:0007669"/>
    <property type="project" value="InterPro"/>
</dbReference>
<evidence type="ECO:0000259" key="7">
    <source>
        <dbReference type="Pfam" id="PF00441"/>
    </source>
</evidence>
<dbReference type="InterPro" id="IPR037069">
    <property type="entry name" value="AcylCoA_DH/ox_N_sf"/>
</dbReference>
<dbReference type="InterPro" id="IPR006091">
    <property type="entry name" value="Acyl-CoA_Oxase/DH_mid-dom"/>
</dbReference>
<feature type="domain" description="Acyl-CoA dehydrogenase/oxidase N-terminal" evidence="9">
    <location>
        <begin position="6"/>
        <end position="125"/>
    </location>
</feature>
<feature type="domain" description="Acyl-CoA dehydrogenase/oxidase C-terminal" evidence="7">
    <location>
        <begin position="232"/>
        <end position="373"/>
    </location>
</feature>
<evidence type="ECO:0000313" key="10">
    <source>
        <dbReference type="EMBL" id="GFE82067.1"/>
    </source>
</evidence>
<dbReference type="InterPro" id="IPR036250">
    <property type="entry name" value="AcylCo_DH-like_C"/>
</dbReference>
<dbReference type="Pfam" id="PF00441">
    <property type="entry name" value="Acyl-CoA_dh_1"/>
    <property type="match status" value="1"/>
</dbReference>
<dbReference type="SUPFAM" id="SSF56645">
    <property type="entry name" value="Acyl-CoA dehydrogenase NM domain-like"/>
    <property type="match status" value="1"/>
</dbReference>
<evidence type="ECO:0000313" key="11">
    <source>
        <dbReference type="Proteomes" id="UP000445000"/>
    </source>
</evidence>
<dbReference type="SUPFAM" id="SSF47203">
    <property type="entry name" value="Acyl-CoA dehydrogenase C-terminal domain-like"/>
    <property type="match status" value="1"/>
</dbReference>
<evidence type="ECO:0000256" key="2">
    <source>
        <dbReference type="ARBA" id="ARBA00009347"/>
    </source>
</evidence>
<gene>
    <name evidence="10" type="ORF">GCM10011487_40670</name>
</gene>
<sequence>MEFGWTPKQNEYRQRVRTALDELLPDNWDEFYVKRSYASDEAMEFSRWFCAELAKRGLLVPHWPTEYGGNAGEDWEHFILGEEMKAAGEPRGGQYMNINWIGPVLMKYGTEEQKREHLGGIASGKVIWCQGFSEPNAGTDLAALKTKAERRDDHYIVNGGKIWTSYARKADWCILLVRTGSERKDITVLLVPMNSPGIRVASYSGLVKDGHLNEVFFEDVRVPVSARVGEENRGWEIITHALSYERVGVPRYHVGLEALDMMVEKLQSEGRWDDAVIQTLAGELVAKFEAARLLTYRVVDQRVKRQPPNTDANLSRICSLEAVQDLMDFIAQFAPDALAGGHLLLDDYYRINTPAGITGGTNEIQLDLVAQRGLGLPRK</sequence>
<dbReference type="Proteomes" id="UP000445000">
    <property type="component" value="Unassembled WGS sequence"/>
</dbReference>
<keyword evidence="3 6" id="KW-0285">Flavoprotein</keyword>
<evidence type="ECO:0000256" key="5">
    <source>
        <dbReference type="ARBA" id="ARBA00023002"/>
    </source>
</evidence>
<dbReference type="InterPro" id="IPR009075">
    <property type="entry name" value="AcylCo_DH/oxidase_C"/>
</dbReference>
<dbReference type="InterPro" id="IPR013786">
    <property type="entry name" value="AcylCoA_DH/ox_N"/>
</dbReference>
<dbReference type="GO" id="GO:0050660">
    <property type="term" value="F:flavin adenine dinucleotide binding"/>
    <property type="evidence" value="ECO:0007669"/>
    <property type="project" value="InterPro"/>
</dbReference>
<dbReference type="EMBL" id="BLJN01000004">
    <property type="protein sequence ID" value="GFE82067.1"/>
    <property type="molecule type" value="Genomic_DNA"/>
</dbReference>
<organism evidence="10 11">
    <name type="scientific">Steroidobacter agaridevorans</name>
    <dbReference type="NCBI Taxonomy" id="2695856"/>
    <lineage>
        <taxon>Bacteria</taxon>
        <taxon>Pseudomonadati</taxon>
        <taxon>Pseudomonadota</taxon>
        <taxon>Gammaproteobacteria</taxon>
        <taxon>Steroidobacterales</taxon>
        <taxon>Steroidobacteraceae</taxon>
        <taxon>Steroidobacter</taxon>
    </lineage>
</organism>
<dbReference type="PANTHER" id="PTHR43292">
    <property type="entry name" value="ACYL-COA DEHYDROGENASE"/>
    <property type="match status" value="1"/>
</dbReference>
<dbReference type="RefSeq" id="WP_161813742.1">
    <property type="nucleotide sequence ID" value="NZ_BLJN01000004.1"/>
</dbReference>
<evidence type="ECO:0000259" key="8">
    <source>
        <dbReference type="Pfam" id="PF02770"/>
    </source>
</evidence>
<evidence type="ECO:0000256" key="6">
    <source>
        <dbReference type="RuleBase" id="RU362125"/>
    </source>
</evidence>
<comment type="similarity">
    <text evidence="2 6">Belongs to the acyl-CoA dehydrogenase family.</text>
</comment>
<evidence type="ECO:0000256" key="4">
    <source>
        <dbReference type="ARBA" id="ARBA00022827"/>
    </source>
</evidence>
<dbReference type="InterPro" id="IPR052161">
    <property type="entry name" value="Mycobact_Acyl-CoA_DH"/>
</dbReference>
<dbReference type="Gene3D" id="1.10.540.10">
    <property type="entry name" value="Acyl-CoA dehydrogenase/oxidase, N-terminal domain"/>
    <property type="match status" value="1"/>
</dbReference>
<dbReference type="InterPro" id="IPR009100">
    <property type="entry name" value="AcylCoA_DH/oxidase_NM_dom_sf"/>
</dbReference>
<dbReference type="Pfam" id="PF02770">
    <property type="entry name" value="Acyl-CoA_dh_M"/>
    <property type="match status" value="1"/>
</dbReference>
<name>A0A829YFF5_9GAMM</name>
<evidence type="ECO:0000259" key="9">
    <source>
        <dbReference type="Pfam" id="PF02771"/>
    </source>
</evidence>
<comment type="cofactor">
    <cofactor evidence="1 6">
        <name>FAD</name>
        <dbReference type="ChEBI" id="CHEBI:57692"/>
    </cofactor>
</comment>
<comment type="caution">
    <text evidence="10">The sequence shown here is derived from an EMBL/GenBank/DDBJ whole genome shotgun (WGS) entry which is preliminary data.</text>
</comment>
<dbReference type="Gene3D" id="2.40.110.10">
    <property type="entry name" value="Butyryl-CoA Dehydrogenase, subunit A, domain 2"/>
    <property type="match status" value="1"/>
</dbReference>
<evidence type="ECO:0000256" key="1">
    <source>
        <dbReference type="ARBA" id="ARBA00001974"/>
    </source>
</evidence>
<dbReference type="AlphaFoldDB" id="A0A829YFF5"/>
<keyword evidence="11" id="KW-1185">Reference proteome</keyword>
<dbReference type="InterPro" id="IPR046373">
    <property type="entry name" value="Acyl-CoA_Oxase/DH_mid-dom_sf"/>
</dbReference>
<dbReference type="Pfam" id="PF02771">
    <property type="entry name" value="Acyl-CoA_dh_N"/>
    <property type="match status" value="1"/>
</dbReference>